<evidence type="ECO:0000256" key="1">
    <source>
        <dbReference type="SAM" id="MobiDB-lite"/>
    </source>
</evidence>
<name>A0A0Q3M7D7_BRADI</name>
<dbReference type="Gramene" id="KQK00358">
    <property type="protein sequence ID" value="KQK00358"/>
    <property type="gene ID" value="BRADI_3g48845v3"/>
</dbReference>
<reference evidence="3" key="3">
    <citation type="submission" date="2018-08" db="UniProtKB">
        <authorList>
            <consortium name="EnsemblPlants"/>
        </authorList>
    </citation>
    <scope>IDENTIFICATION</scope>
    <source>
        <strain evidence="3">cv. Bd21</strain>
    </source>
</reference>
<dbReference type="Proteomes" id="UP000008810">
    <property type="component" value="Chromosome 3"/>
</dbReference>
<accession>A0A0Q3M7D7</accession>
<feature type="region of interest" description="Disordered" evidence="1">
    <location>
        <begin position="1"/>
        <end position="30"/>
    </location>
</feature>
<evidence type="ECO:0000313" key="3">
    <source>
        <dbReference type="EnsemblPlants" id="KQK00358"/>
    </source>
</evidence>
<evidence type="ECO:0000313" key="2">
    <source>
        <dbReference type="EMBL" id="KQK00358.1"/>
    </source>
</evidence>
<keyword evidence="4" id="KW-1185">Reference proteome</keyword>
<protein>
    <submittedName>
        <fullName evidence="2 3">Uncharacterized protein</fullName>
    </submittedName>
</protein>
<dbReference type="InParanoid" id="A0A0Q3M7D7"/>
<reference evidence="2" key="2">
    <citation type="submission" date="2017-06" db="EMBL/GenBank/DDBJ databases">
        <title>WGS assembly of Brachypodium distachyon.</title>
        <authorList>
            <consortium name="The International Brachypodium Initiative"/>
            <person name="Lucas S."/>
            <person name="Harmon-Smith M."/>
            <person name="Lail K."/>
            <person name="Tice H."/>
            <person name="Grimwood J."/>
            <person name="Bruce D."/>
            <person name="Barry K."/>
            <person name="Shu S."/>
            <person name="Lindquist E."/>
            <person name="Wang M."/>
            <person name="Pitluck S."/>
            <person name="Vogel J.P."/>
            <person name="Garvin D.F."/>
            <person name="Mockler T.C."/>
            <person name="Schmutz J."/>
            <person name="Rokhsar D."/>
            <person name="Bevan M.W."/>
        </authorList>
    </citation>
    <scope>NUCLEOTIDE SEQUENCE</scope>
    <source>
        <strain evidence="2">Bd21</strain>
    </source>
</reference>
<sequence length="88" mass="10551">MMRQPTKVLRTSDHPKPDLREDLSSTSDEMSREVALKTQSSRSFHKCHKVRMIRERVHLTLEELVLRRLRKPGTERVPWLRAELLKEY</sequence>
<feature type="compositionally biased region" description="Basic and acidic residues" evidence="1">
    <location>
        <begin position="10"/>
        <end position="30"/>
    </location>
</feature>
<dbReference type="AlphaFoldDB" id="A0A0Q3M7D7"/>
<organism evidence="2">
    <name type="scientific">Brachypodium distachyon</name>
    <name type="common">Purple false brome</name>
    <name type="synonym">Trachynia distachya</name>
    <dbReference type="NCBI Taxonomy" id="15368"/>
    <lineage>
        <taxon>Eukaryota</taxon>
        <taxon>Viridiplantae</taxon>
        <taxon>Streptophyta</taxon>
        <taxon>Embryophyta</taxon>
        <taxon>Tracheophyta</taxon>
        <taxon>Spermatophyta</taxon>
        <taxon>Magnoliopsida</taxon>
        <taxon>Liliopsida</taxon>
        <taxon>Poales</taxon>
        <taxon>Poaceae</taxon>
        <taxon>BOP clade</taxon>
        <taxon>Pooideae</taxon>
        <taxon>Stipodae</taxon>
        <taxon>Brachypodieae</taxon>
        <taxon>Brachypodium</taxon>
    </lineage>
</organism>
<proteinExistence type="predicted"/>
<reference evidence="2 3" key="1">
    <citation type="journal article" date="2010" name="Nature">
        <title>Genome sequencing and analysis of the model grass Brachypodium distachyon.</title>
        <authorList>
            <consortium name="International Brachypodium Initiative"/>
        </authorList>
    </citation>
    <scope>NUCLEOTIDE SEQUENCE [LARGE SCALE GENOMIC DNA]</scope>
    <source>
        <strain evidence="2 3">Bd21</strain>
    </source>
</reference>
<dbReference type="EnsemblPlants" id="KQK00358">
    <property type="protein sequence ID" value="KQK00358"/>
    <property type="gene ID" value="BRADI_3g48845v3"/>
</dbReference>
<gene>
    <name evidence="2" type="ORF">BRADI_3g48845v3</name>
</gene>
<dbReference type="EMBL" id="CM000882">
    <property type="protein sequence ID" value="KQK00358.1"/>
    <property type="molecule type" value="Genomic_DNA"/>
</dbReference>
<evidence type="ECO:0000313" key="4">
    <source>
        <dbReference type="Proteomes" id="UP000008810"/>
    </source>
</evidence>